<feature type="transmembrane region" description="Helical" evidence="6">
    <location>
        <begin position="218"/>
        <end position="233"/>
    </location>
</feature>
<evidence type="ECO:0000256" key="3">
    <source>
        <dbReference type="ARBA" id="ARBA00022989"/>
    </source>
</evidence>
<keyword evidence="2 6" id="KW-0812">Transmembrane</keyword>
<dbReference type="Proteomes" id="UP000177521">
    <property type="component" value="Unassembled WGS sequence"/>
</dbReference>
<feature type="transmembrane region" description="Helical" evidence="6">
    <location>
        <begin position="239"/>
        <end position="255"/>
    </location>
</feature>
<reference evidence="8 9" key="1">
    <citation type="journal article" date="2016" name="Nat. Commun.">
        <title>Thousands of microbial genomes shed light on interconnected biogeochemical processes in an aquifer system.</title>
        <authorList>
            <person name="Anantharaman K."/>
            <person name="Brown C.T."/>
            <person name="Hug L.A."/>
            <person name="Sharon I."/>
            <person name="Castelle C.J."/>
            <person name="Probst A.J."/>
            <person name="Thomas B.C."/>
            <person name="Singh A."/>
            <person name="Wilkins M.J."/>
            <person name="Karaoz U."/>
            <person name="Brodie E.L."/>
            <person name="Williams K.H."/>
            <person name="Hubbard S.S."/>
            <person name="Banfield J.F."/>
        </authorList>
    </citation>
    <scope>NUCLEOTIDE SEQUENCE [LARGE SCALE GENOMIC DNA]</scope>
</reference>
<evidence type="ECO:0000256" key="1">
    <source>
        <dbReference type="ARBA" id="ARBA00004141"/>
    </source>
</evidence>
<dbReference type="PANTHER" id="PTHR37422">
    <property type="entry name" value="TEICHURONIC ACID BIOSYNTHESIS PROTEIN TUAE"/>
    <property type="match status" value="1"/>
</dbReference>
<evidence type="ECO:0000313" key="8">
    <source>
        <dbReference type="EMBL" id="OGC81830.1"/>
    </source>
</evidence>
<feature type="domain" description="O-antigen ligase-related" evidence="7">
    <location>
        <begin position="224"/>
        <end position="372"/>
    </location>
</feature>
<evidence type="ECO:0000259" key="7">
    <source>
        <dbReference type="Pfam" id="PF04932"/>
    </source>
</evidence>
<feature type="transmembrane region" description="Helical" evidence="6">
    <location>
        <begin position="364"/>
        <end position="383"/>
    </location>
</feature>
<feature type="compositionally biased region" description="Basic residues" evidence="5">
    <location>
        <begin position="490"/>
        <end position="500"/>
    </location>
</feature>
<feature type="transmembrane region" description="Helical" evidence="6">
    <location>
        <begin position="395"/>
        <end position="414"/>
    </location>
</feature>
<dbReference type="GO" id="GO:0016020">
    <property type="term" value="C:membrane"/>
    <property type="evidence" value="ECO:0007669"/>
    <property type="project" value="UniProtKB-SubCell"/>
</dbReference>
<proteinExistence type="predicted"/>
<dbReference type="PANTHER" id="PTHR37422:SF17">
    <property type="entry name" value="O-ANTIGEN LIGASE"/>
    <property type="match status" value="1"/>
</dbReference>
<feature type="transmembrane region" description="Helical" evidence="6">
    <location>
        <begin position="267"/>
        <end position="288"/>
    </location>
</feature>
<keyword evidence="4 6" id="KW-0472">Membrane</keyword>
<feature type="transmembrane region" description="Helical" evidence="6">
    <location>
        <begin position="196"/>
        <end position="213"/>
    </location>
</feature>
<protein>
    <recommendedName>
        <fullName evidence="7">O-antigen ligase-related domain-containing protein</fullName>
    </recommendedName>
</protein>
<dbReference type="AlphaFoldDB" id="A0A1F4XJP8"/>
<feature type="transmembrane region" description="Helical" evidence="6">
    <location>
        <begin position="76"/>
        <end position="97"/>
    </location>
</feature>
<dbReference type="Pfam" id="PF04932">
    <property type="entry name" value="Wzy_C"/>
    <property type="match status" value="1"/>
</dbReference>
<evidence type="ECO:0000256" key="4">
    <source>
        <dbReference type="ARBA" id="ARBA00023136"/>
    </source>
</evidence>
<dbReference type="InterPro" id="IPR007016">
    <property type="entry name" value="O-antigen_ligase-rel_domated"/>
</dbReference>
<evidence type="ECO:0000256" key="2">
    <source>
        <dbReference type="ARBA" id="ARBA00022692"/>
    </source>
</evidence>
<feature type="transmembrane region" description="Helical" evidence="6">
    <location>
        <begin position="103"/>
        <end position="121"/>
    </location>
</feature>
<evidence type="ECO:0000256" key="5">
    <source>
        <dbReference type="SAM" id="MobiDB-lite"/>
    </source>
</evidence>
<accession>A0A1F4XJP8</accession>
<gene>
    <name evidence="8" type="ORF">A2788_00025</name>
</gene>
<name>A0A1F4XJP8_9BACT</name>
<evidence type="ECO:0000313" key="9">
    <source>
        <dbReference type="Proteomes" id="UP000177521"/>
    </source>
</evidence>
<feature type="region of interest" description="Disordered" evidence="5">
    <location>
        <begin position="468"/>
        <end position="500"/>
    </location>
</feature>
<comment type="caution">
    <text evidence="8">The sequence shown here is derived from an EMBL/GenBank/DDBJ whole genome shotgun (WGS) entry which is preliminary data.</text>
</comment>
<keyword evidence="3 6" id="KW-1133">Transmembrane helix</keyword>
<sequence>MSLQKRSWSLLPYLLILLLISLPWQLRFIIPSTFTYYFGLFHEYTSFFIYLTDLIFALTLLVWGGELSSGKRKFKLPPPLISLALIAILASSLAPIFHTTSQALVIYKTIKLTEFILFFFLISNRILPLSKMIFWFAIGVIGQAVLAVIQFFQQSSVGLKYLGEIFLQPQLPGIAKFETAQGLVMRAYGTLPHPNVLAGFLVIALLFSLIFLLKPGKYFVSLTLAVFLPALLVSFSRHAWLGLALALFILVILLRKKLGNLIKQQELLLLVPPLLTLILMLSLIFPVLNQRLDLVQFPQEEAVQGRWNGIADSFQLLRQENNWLIGVGPGNFTLRSAVIAEKDLYPWERQPVHNFFLLIWSEQGILGLVSFLLLLGAILAGIWQKKLKQPLELQILLSTTVIALFILSLFDHYLVDIQQGALLFWLTLGLIVASWHKNMVAELSQPVLPTIPSLAELFPAKSKAKKQAASEAIAKGTQQKHGDKPQANKNKQKKKKQRKR</sequence>
<feature type="transmembrane region" description="Helical" evidence="6">
    <location>
        <begin position="420"/>
        <end position="436"/>
    </location>
</feature>
<evidence type="ECO:0000256" key="6">
    <source>
        <dbReference type="SAM" id="Phobius"/>
    </source>
</evidence>
<dbReference type="EMBL" id="MEWS01000031">
    <property type="protein sequence ID" value="OGC81830.1"/>
    <property type="molecule type" value="Genomic_DNA"/>
</dbReference>
<feature type="transmembrane region" description="Helical" evidence="6">
    <location>
        <begin position="133"/>
        <end position="152"/>
    </location>
</feature>
<organism evidence="8 9">
    <name type="scientific">Candidatus Abawacabacteria bacterium RIFCSPHIGHO2_01_FULL_46_8</name>
    <dbReference type="NCBI Taxonomy" id="1817815"/>
    <lineage>
        <taxon>Bacteria</taxon>
        <taxon>Candidatus Abawacaibacteriota</taxon>
    </lineage>
</organism>
<comment type="subcellular location">
    <subcellularLocation>
        <location evidence="1">Membrane</location>
        <topology evidence="1">Multi-pass membrane protein</topology>
    </subcellularLocation>
</comment>
<dbReference type="InterPro" id="IPR051533">
    <property type="entry name" value="WaaL-like"/>
</dbReference>
<feature type="transmembrane region" description="Helical" evidence="6">
    <location>
        <begin position="44"/>
        <end position="64"/>
    </location>
</feature>